<evidence type="ECO:0000313" key="13">
    <source>
        <dbReference type="Proteomes" id="UP000284006"/>
    </source>
</evidence>
<dbReference type="GO" id="GO:0030983">
    <property type="term" value="F:mismatched DNA binding"/>
    <property type="evidence" value="ECO:0007669"/>
    <property type="project" value="InterPro"/>
</dbReference>
<keyword evidence="5 9" id="KW-0067">ATP-binding</keyword>
<dbReference type="GO" id="GO:0005524">
    <property type="term" value="F:ATP binding"/>
    <property type="evidence" value="ECO:0007669"/>
    <property type="project" value="UniProtKB-UniRule"/>
</dbReference>
<dbReference type="SUPFAM" id="SSF52540">
    <property type="entry name" value="P-loop containing nucleoside triphosphate hydrolases"/>
    <property type="match status" value="1"/>
</dbReference>
<dbReference type="Gene3D" id="3.30.420.110">
    <property type="entry name" value="MutS, connector domain"/>
    <property type="match status" value="1"/>
</dbReference>
<dbReference type="HAMAP" id="MF_00096">
    <property type="entry name" value="MutS"/>
    <property type="match status" value="1"/>
</dbReference>
<keyword evidence="6 9" id="KW-0238">DNA-binding</keyword>
<dbReference type="Proteomes" id="UP000284006">
    <property type="component" value="Unassembled WGS sequence"/>
</dbReference>
<dbReference type="InterPro" id="IPR007695">
    <property type="entry name" value="DNA_mismatch_repair_MutS-lik_N"/>
</dbReference>
<dbReference type="InterPro" id="IPR016151">
    <property type="entry name" value="DNA_mismatch_repair_MutS_N"/>
</dbReference>
<dbReference type="Gene3D" id="1.10.1420.10">
    <property type="match status" value="2"/>
</dbReference>
<dbReference type="Gene3D" id="6.10.140.430">
    <property type="match status" value="1"/>
</dbReference>
<evidence type="ECO:0000256" key="2">
    <source>
        <dbReference type="ARBA" id="ARBA00021982"/>
    </source>
</evidence>
<dbReference type="InterPro" id="IPR007860">
    <property type="entry name" value="DNA_mmatch_repair_MutS_con_dom"/>
</dbReference>
<dbReference type="InterPro" id="IPR005748">
    <property type="entry name" value="DNA_mismatch_repair_MutS"/>
</dbReference>
<dbReference type="InterPro" id="IPR017261">
    <property type="entry name" value="DNA_mismatch_repair_MutS/MSH"/>
</dbReference>
<comment type="caution">
    <text evidence="12">The sequence shown here is derived from an EMBL/GenBank/DDBJ whole genome shotgun (WGS) entry which is preliminary data.</text>
</comment>
<dbReference type="PROSITE" id="PS00486">
    <property type="entry name" value="DNA_MISMATCH_REPAIR_2"/>
    <property type="match status" value="1"/>
</dbReference>
<dbReference type="FunFam" id="3.40.1170.10:FF:000001">
    <property type="entry name" value="DNA mismatch repair protein MutS"/>
    <property type="match status" value="1"/>
</dbReference>
<dbReference type="InterPro" id="IPR027417">
    <property type="entry name" value="P-loop_NTPase"/>
</dbReference>
<evidence type="ECO:0000256" key="1">
    <source>
        <dbReference type="ARBA" id="ARBA00006271"/>
    </source>
</evidence>
<dbReference type="Pfam" id="PF05188">
    <property type="entry name" value="MutS_II"/>
    <property type="match status" value="1"/>
</dbReference>
<dbReference type="Gene3D" id="3.40.1170.10">
    <property type="entry name" value="DNA repair protein MutS, domain I"/>
    <property type="match status" value="1"/>
</dbReference>
<dbReference type="GO" id="GO:0003684">
    <property type="term" value="F:damaged DNA binding"/>
    <property type="evidence" value="ECO:0007669"/>
    <property type="project" value="UniProtKB-UniRule"/>
</dbReference>
<evidence type="ECO:0000256" key="6">
    <source>
        <dbReference type="ARBA" id="ARBA00023125"/>
    </source>
</evidence>
<protein>
    <recommendedName>
        <fullName evidence="2 9">DNA mismatch repair protein MutS</fullName>
    </recommendedName>
</protein>
<evidence type="ECO:0000256" key="9">
    <source>
        <dbReference type="HAMAP-Rule" id="MF_00096"/>
    </source>
</evidence>
<sequence length="887" mass="96423">MTTVPTEINAAAAKNGPTEKQTPMMQQYLRIKADYPTMLVFYRMGDFYELFHEDAEKAARVLGITLTARGASNGNPIKMCGVPFHSLDGYLAKLVKLGESCAICEQIGDPATSKGPVERKVMRVVTPGTLTDSDLLPEKAERPLLALCMISQRKVVTTGLAWLSLAGGALKLMEFSGDSRTVGARLQQELERIVPAEILCGDGAELGAEHEIAHTQRVPDWHFDVVGGHKALLDQLGVATLTGFGADGLGAAFGAAGALLRYAQSTQGRGLQHVRSLSTETETEFIGLDAATRRNLELTETIRGQESPTLFSLLDHCRTAMGSRMLRHWLHHARRDQGVARARHAAIGALAQTDSSGALSQTLAQVPDIERITTRIALLSARPRDLASLRDGLKQLPALRHAMERSFTAGEDSLLAAIHTAIATPHGCLDLLVRAVAEEPAAMVRDGGVFARGFDAELDELRGLSENAGQFLVDLETRERARTGIANLRVEYNKVHGFYIEVTHGQTDKVPEDYRRRQTLKNAERYITPELKVFEDKALSAQDKALVREKLLYDQLLADLAPHIGALQTVAQGLAQLDTLTALTVHALQRSWTAPVLVAEPCLDICEGRHPVVENQIERFIANDCQLKDERRLLLITGPNMGGKSTFMRQVALITLLAYIGSYVPATSATIGPIDRIFTRIGATDDLAGGRSTFMVEMTESAAILNGATEHSLVLMDEVGRGTSTFDGLALAWAIARHLIDTSRSFTLFATHYFELTQLPETHPTAANVHLSAVEHKDSIVFLHAVQAGPASQSYGLQVAQLAGVPQPVIKAARKHLARLESQALDRTTQLDLFALPCVEPEDEEDEQGAPPAAAGLLAAMDAIDPDSLTPREALEQLYQLKRLCAQ</sequence>
<reference evidence="12 13" key="1">
    <citation type="submission" date="2018-09" db="EMBL/GenBank/DDBJ databases">
        <authorList>
            <person name="Zhu H."/>
        </authorList>
    </citation>
    <scope>NUCLEOTIDE SEQUENCE [LARGE SCALE GENOMIC DNA]</scope>
    <source>
        <strain evidence="12 13">K1S02-61</strain>
    </source>
</reference>
<evidence type="ECO:0000256" key="7">
    <source>
        <dbReference type="ARBA" id="ARBA00023204"/>
    </source>
</evidence>
<dbReference type="OrthoDB" id="9802448at2"/>
<feature type="binding site" evidence="9">
    <location>
        <begin position="638"/>
        <end position="645"/>
    </location>
    <ligand>
        <name>ATP</name>
        <dbReference type="ChEBI" id="CHEBI:30616"/>
    </ligand>
</feature>
<evidence type="ECO:0000259" key="11">
    <source>
        <dbReference type="PROSITE" id="PS00486"/>
    </source>
</evidence>
<dbReference type="InterPro" id="IPR007696">
    <property type="entry name" value="DNA_mismatch_repair_MutS_core"/>
</dbReference>
<dbReference type="InterPro" id="IPR036678">
    <property type="entry name" value="MutS_con_dom_sf"/>
</dbReference>
<dbReference type="InterPro" id="IPR045076">
    <property type="entry name" value="MutS"/>
</dbReference>
<dbReference type="Pfam" id="PF01624">
    <property type="entry name" value="MutS_I"/>
    <property type="match status" value="1"/>
</dbReference>
<evidence type="ECO:0000256" key="5">
    <source>
        <dbReference type="ARBA" id="ARBA00022840"/>
    </source>
</evidence>
<dbReference type="InterPro" id="IPR036187">
    <property type="entry name" value="DNA_mismatch_repair_MutS_sf"/>
</dbReference>
<dbReference type="SUPFAM" id="SSF53150">
    <property type="entry name" value="DNA repair protein MutS, domain II"/>
    <property type="match status" value="1"/>
</dbReference>
<dbReference type="InterPro" id="IPR007861">
    <property type="entry name" value="DNA_mismatch_repair_MutS_clamp"/>
</dbReference>
<dbReference type="PIRSF" id="PIRSF037677">
    <property type="entry name" value="DNA_mis_repair_Msh6"/>
    <property type="match status" value="1"/>
</dbReference>
<dbReference type="PANTHER" id="PTHR11361">
    <property type="entry name" value="DNA MISMATCH REPAIR PROTEIN MUTS FAMILY MEMBER"/>
    <property type="match status" value="1"/>
</dbReference>
<keyword evidence="4 9" id="KW-0227">DNA damage</keyword>
<keyword evidence="7 9" id="KW-0234">DNA repair</keyword>
<organism evidence="12 13">
    <name type="scientific">Massilia cavernae</name>
    <dbReference type="NCBI Taxonomy" id="2320864"/>
    <lineage>
        <taxon>Bacteria</taxon>
        <taxon>Pseudomonadati</taxon>
        <taxon>Pseudomonadota</taxon>
        <taxon>Betaproteobacteria</taxon>
        <taxon>Burkholderiales</taxon>
        <taxon>Oxalobacteraceae</taxon>
        <taxon>Telluria group</taxon>
        <taxon>Massilia</taxon>
    </lineage>
</organism>
<evidence type="ECO:0000256" key="10">
    <source>
        <dbReference type="RuleBase" id="RU003756"/>
    </source>
</evidence>
<evidence type="ECO:0000256" key="8">
    <source>
        <dbReference type="ARBA" id="ARBA00024647"/>
    </source>
</evidence>
<gene>
    <name evidence="9 12" type="primary">mutS</name>
    <name evidence="12" type="ORF">D3872_19245</name>
</gene>
<dbReference type="Pfam" id="PF05190">
    <property type="entry name" value="MutS_IV"/>
    <property type="match status" value="1"/>
</dbReference>
<dbReference type="Gene3D" id="3.40.50.300">
    <property type="entry name" value="P-loop containing nucleotide triphosphate hydrolases"/>
    <property type="match status" value="1"/>
</dbReference>
<dbReference type="SMART" id="SM00533">
    <property type="entry name" value="MUTSd"/>
    <property type="match status" value="1"/>
</dbReference>
<dbReference type="FunFam" id="1.10.1420.10:FF:000001">
    <property type="entry name" value="DNA mismatch repair protein MutS"/>
    <property type="match status" value="1"/>
</dbReference>
<dbReference type="GO" id="GO:0140664">
    <property type="term" value="F:ATP-dependent DNA damage sensor activity"/>
    <property type="evidence" value="ECO:0007669"/>
    <property type="project" value="InterPro"/>
</dbReference>
<comment type="similarity">
    <text evidence="1 9 10">Belongs to the DNA mismatch repair MutS family.</text>
</comment>
<dbReference type="SMART" id="SM00534">
    <property type="entry name" value="MUTSac"/>
    <property type="match status" value="1"/>
</dbReference>
<evidence type="ECO:0000256" key="3">
    <source>
        <dbReference type="ARBA" id="ARBA00022741"/>
    </source>
</evidence>
<dbReference type="PANTHER" id="PTHR11361:SF34">
    <property type="entry name" value="DNA MISMATCH REPAIR PROTEIN MSH1, MITOCHONDRIAL"/>
    <property type="match status" value="1"/>
</dbReference>
<proteinExistence type="inferred from homology"/>
<name>A0A418XGE4_9BURK</name>
<dbReference type="CDD" id="cd03284">
    <property type="entry name" value="ABC_MutS1"/>
    <property type="match status" value="1"/>
</dbReference>
<dbReference type="Pfam" id="PF05192">
    <property type="entry name" value="MutS_III"/>
    <property type="match status" value="1"/>
</dbReference>
<dbReference type="SUPFAM" id="SSF48334">
    <property type="entry name" value="DNA repair protein MutS, domain III"/>
    <property type="match status" value="1"/>
</dbReference>
<dbReference type="Pfam" id="PF00488">
    <property type="entry name" value="MutS_V"/>
    <property type="match status" value="1"/>
</dbReference>
<dbReference type="GO" id="GO:0006298">
    <property type="term" value="P:mismatch repair"/>
    <property type="evidence" value="ECO:0007669"/>
    <property type="project" value="UniProtKB-UniRule"/>
</dbReference>
<dbReference type="NCBIfam" id="TIGR01070">
    <property type="entry name" value="mutS1"/>
    <property type="match status" value="1"/>
</dbReference>
<feature type="domain" description="DNA mismatch repair proteins mutS family" evidence="11">
    <location>
        <begin position="712"/>
        <end position="728"/>
    </location>
</feature>
<accession>A0A418XGE4</accession>
<dbReference type="FunFam" id="3.40.50.300:FF:000870">
    <property type="entry name" value="MutS protein homolog 4"/>
    <property type="match status" value="1"/>
</dbReference>
<keyword evidence="13" id="KW-1185">Reference proteome</keyword>
<dbReference type="GO" id="GO:0005829">
    <property type="term" value="C:cytosol"/>
    <property type="evidence" value="ECO:0007669"/>
    <property type="project" value="TreeGrafter"/>
</dbReference>
<dbReference type="SUPFAM" id="SSF55271">
    <property type="entry name" value="DNA repair protein MutS, domain I"/>
    <property type="match status" value="1"/>
</dbReference>
<evidence type="ECO:0000256" key="4">
    <source>
        <dbReference type="ARBA" id="ARBA00022763"/>
    </source>
</evidence>
<comment type="function">
    <text evidence="8 9">This protein is involved in the repair of mismatches in DNA. It is possible that it carries out the mismatch recognition step. This protein has a weak ATPase activity.</text>
</comment>
<dbReference type="RefSeq" id="WP_119812330.1">
    <property type="nucleotide sequence ID" value="NZ_QYUP01000147.1"/>
</dbReference>
<dbReference type="NCBIfam" id="NF003810">
    <property type="entry name" value="PRK05399.1"/>
    <property type="match status" value="1"/>
</dbReference>
<dbReference type="AlphaFoldDB" id="A0A418XGE4"/>
<dbReference type="EMBL" id="QYUP01000147">
    <property type="protein sequence ID" value="RJG11530.1"/>
    <property type="molecule type" value="Genomic_DNA"/>
</dbReference>
<evidence type="ECO:0000313" key="12">
    <source>
        <dbReference type="EMBL" id="RJG11530.1"/>
    </source>
</evidence>
<dbReference type="InterPro" id="IPR000432">
    <property type="entry name" value="DNA_mismatch_repair_MutS_C"/>
</dbReference>
<keyword evidence="3 9" id="KW-0547">Nucleotide-binding</keyword>